<dbReference type="STRING" id="100884.GCA_000269565_00829"/>
<sequence length="159" mass="17620">MNKNIILLTSVLMLSGVSVASEQEKSVPVNLYVEATVLDYTVPESISMYVKANSNEADIDNMKITNNSKVGVIQIKNISALAVNDYTKVEDISDFSKLPMNSKKASLVFRNHDMMTDYKEVIEVDPECDETLSFTGHSNATTEIVADQPFEIIMTVGFK</sequence>
<keyword evidence="1" id="KW-0732">Signal</keyword>
<keyword evidence="3" id="KW-1185">Reference proteome</keyword>
<dbReference type="HOGENOM" id="CLU_1657856_0_0_9"/>
<dbReference type="Proteomes" id="UP000003157">
    <property type="component" value="Unassembled WGS sequence"/>
</dbReference>
<feature type="signal peptide" evidence="1">
    <location>
        <begin position="1"/>
        <end position="20"/>
    </location>
</feature>
<feature type="chain" id="PRO_5038870767" evidence="1">
    <location>
        <begin position="21"/>
        <end position="159"/>
    </location>
</feature>
<proteinExistence type="predicted"/>
<name>E7G7Y4_9FIRM</name>
<evidence type="ECO:0000256" key="1">
    <source>
        <dbReference type="SAM" id="SignalP"/>
    </source>
</evidence>
<dbReference type="RefSeq" id="WP_008787988.1">
    <property type="nucleotide sequence ID" value="NZ_AKCB01000001.1"/>
</dbReference>
<dbReference type="AlphaFoldDB" id="E7G7Y4"/>
<evidence type="ECO:0000313" key="3">
    <source>
        <dbReference type="Proteomes" id="UP000003157"/>
    </source>
</evidence>
<dbReference type="EMBL" id="ADKX01000012">
    <property type="protein sequence ID" value="EFW05905.1"/>
    <property type="molecule type" value="Genomic_DNA"/>
</dbReference>
<dbReference type="GeneID" id="78228719"/>
<gene>
    <name evidence="2" type="ORF">HMPREF9488_00872</name>
</gene>
<reference evidence="2 3" key="1">
    <citation type="submission" date="2010-12" db="EMBL/GenBank/DDBJ databases">
        <title>The Genome Sequence of Coprobacillus sp. strain 29_1.</title>
        <authorList>
            <consortium name="The Broad Institute Genome Sequencing Platform"/>
            <person name="Earl A."/>
            <person name="Ward D."/>
            <person name="Feldgarden M."/>
            <person name="Gevers D."/>
            <person name="Daigneault M."/>
            <person name="Sibley C.D."/>
            <person name="White A."/>
            <person name="Strauss J."/>
            <person name="Allen-Vercoe E."/>
            <person name="Young S.K."/>
            <person name="Zeng Q."/>
            <person name="Gargeya S."/>
            <person name="Fitzgerald M."/>
            <person name="Haas B."/>
            <person name="Abouelleil A."/>
            <person name="Alvarado L."/>
            <person name="Arachchi H.M."/>
            <person name="Berlin A."/>
            <person name="Brown A."/>
            <person name="Chapman S.B."/>
            <person name="Chen Z."/>
            <person name="Dunbar C."/>
            <person name="Freedman E."/>
            <person name="Gearin G."/>
            <person name="Gellesch M."/>
            <person name="Goldberg J."/>
            <person name="Griggs A."/>
            <person name="Gujja S."/>
            <person name="Heilman E."/>
            <person name="Heiman D."/>
            <person name="Howarth C."/>
            <person name="Larson L."/>
            <person name="Lui A."/>
            <person name="MacDonald P.J.P."/>
            <person name="Mehta T."/>
            <person name="Montmayeur A."/>
            <person name="Murphy C."/>
            <person name="Neiman D."/>
            <person name="Pearson M."/>
            <person name="Priest M."/>
            <person name="Roberts A."/>
            <person name="Saif S."/>
            <person name="Shea T."/>
            <person name="Shenoy N."/>
            <person name="Sisk P."/>
            <person name="Stolte C."/>
            <person name="Sykes S."/>
            <person name="White J."/>
            <person name="Yandava C."/>
            <person name="Nusbaum C."/>
            <person name="Birren B."/>
        </authorList>
    </citation>
    <scope>NUCLEOTIDE SEQUENCE [LARGE SCALE GENOMIC DNA]</scope>
    <source>
        <strain evidence="2 3">29_1</strain>
    </source>
</reference>
<organism evidence="2 3">
    <name type="scientific">Coprobacillus cateniformis</name>
    <dbReference type="NCBI Taxonomy" id="100884"/>
    <lineage>
        <taxon>Bacteria</taxon>
        <taxon>Bacillati</taxon>
        <taxon>Bacillota</taxon>
        <taxon>Erysipelotrichia</taxon>
        <taxon>Erysipelotrichales</taxon>
        <taxon>Coprobacillaceae</taxon>
        <taxon>Coprobacillus</taxon>
    </lineage>
</organism>
<comment type="caution">
    <text evidence="2">The sequence shown here is derived from an EMBL/GenBank/DDBJ whole genome shotgun (WGS) entry which is preliminary data.</text>
</comment>
<protein>
    <submittedName>
        <fullName evidence="2">Uncharacterized protein</fullName>
    </submittedName>
</protein>
<evidence type="ECO:0000313" key="2">
    <source>
        <dbReference type="EMBL" id="EFW05905.1"/>
    </source>
</evidence>
<accession>E7G7Y4</accession>